<comment type="caution">
    <text evidence="4">The sequence shown here is derived from an EMBL/GenBank/DDBJ whole genome shotgun (WGS) entry which is preliminary data.</text>
</comment>
<reference evidence="4" key="2">
    <citation type="submission" date="2020-09" db="EMBL/GenBank/DDBJ databases">
        <authorList>
            <person name="Sun Q."/>
            <person name="Ohkuma M."/>
        </authorList>
    </citation>
    <scope>NUCLEOTIDE SEQUENCE</scope>
    <source>
        <strain evidence="4">JCM 14371</strain>
    </source>
</reference>
<reference evidence="4" key="1">
    <citation type="journal article" date="2014" name="Int. J. Syst. Evol. Microbiol.">
        <title>Complete genome sequence of Corynebacterium casei LMG S-19264T (=DSM 44701T), isolated from a smear-ripened cheese.</title>
        <authorList>
            <consortium name="US DOE Joint Genome Institute (JGI-PGF)"/>
            <person name="Walter F."/>
            <person name="Albersmeier A."/>
            <person name="Kalinowski J."/>
            <person name="Ruckert C."/>
        </authorList>
    </citation>
    <scope>NUCLEOTIDE SEQUENCE</scope>
    <source>
        <strain evidence="4">JCM 14371</strain>
    </source>
</reference>
<evidence type="ECO:0000313" key="5">
    <source>
        <dbReference type="Proteomes" id="UP000635726"/>
    </source>
</evidence>
<feature type="compositionally biased region" description="Acidic residues" evidence="1">
    <location>
        <begin position="147"/>
        <end position="159"/>
    </location>
</feature>
<evidence type="ECO:0000313" key="4">
    <source>
        <dbReference type="EMBL" id="GGJ62524.1"/>
    </source>
</evidence>
<dbReference type="PANTHER" id="PTHR38730">
    <property type="entry name" value="SLL7028 PROTEIN"/>
    <property type="match status" value="1"/>
</dbReference>
<feature type="domain" description="Putative metallopeptidase" evidence="3">
    <location>
        <begin position="21"/>
        <end position="232"/>
    </location>
</feature>
<dbReference type="AlphaFoldDB" id="A0A917P5B8"/>
<sequence>MTGKPVGPGPEPAEFGALLSGARLRLRGRSAFFATLLLHTDVQPSSEVALAATDGDRVYLNPVAAARLAPSELDGVLLHEVLHAALSHVGRRGPREKKRWNRAADLIVNGMVAQAGLPLAEDAPRDDHLETLSVEEVYATLEHQQQDEDQEDGDGDGDLLDGPPSDVPPRQGQRRPGETERRWKGTLEQARASQSMTGRGSDPLGLHRELARLAPARLDWKSQLWRFLARTPVDFGGFDRRFVGRGLYLEALDDESLQALIAVDTSGSVDEAAVQALVAEVQGILGAYPHVRADLYYADTEAYGPYPLTAGSDIPPPQGGGGTDFRPVFAKVADHEPDLLVYLTDGFGDFPDVPPRVPTLWVVPPGGLEDAGFPFGEVLRLEEG</sequence>
<evidence type="ECO:0000259" key="2">
    <source>
        <dbReference type="Pfam" id="PF09967"/>
    </source>
</evidence>
<keyword evidence="4" id="KW-0378">Hydrolase</keyword>
<dbReference type="InterPro" id="IPR025154">
    <property type="entry name" value="Put_metallopeptidase_dom"/>
</dbReference>
<evidence type="ECO:0000256" key="1">
    <source>
        <dbReference type="SAM" id="MobiDB-lite"/>
    </source>
</evidence>
<dbReference type="Pfam" id="PF09967">
    <property type="entry name" value="DUF2201"/>
    <property type="match status" value="1"/>
</dbReference>
<evidence type="ECO:0000259" key="3">
    <source>
        <dbReference type="Pfam" id="PF13203"/>
    </source>
</evidence>
<dbReference type="PANTHER" id="PTHR38730:SF1">
    <property type="entry name" value="SLL7028 PROTEIN"/>
    <property type="match status" value="1"/>
</dbReference>
<feature type="region of interest" description="Disordered" evidence="1">
    <location>
        <begin position="143"/>
        <end position="203"/>
    </location>
</feature>
<dbReference type="Pfam" id="PF13203">
    <property type="entry name" value="DUF2201_N"/>
    <property type="match status" value="1"/>
</dbReference>
<name>A0A917P5B8_9DEIO</name>
<dbReference type="InterPro" id="IPR018698">
    <property type="entry name" value="VWA-like_dom"/>
</dbReference>
<proteinExistence type="predicted"/>
<accession>A0A917P5B8</accession>
<dbReference type="RefSeq" id="WP_229670669.1">
    <property type="nucleotide sequence ID" value="NZ_BMOE01000001.1"/>
</dbReference>
<keyword evidence="5" id="KW-1185">Reference proteome</keyword>
<feature type="domain" description="VWA-like" evidence="2">
    <location>
        <begin position="261"/>
        <end position="382"/>
    </location>
</feature>
<protein>
    <submittedName>
        <fullName evidence="4">Hydrolase</fullName>
    </submittedName>
</protein>
<gene>
    <name evidence="4" type="ORF">GCM10008939_02970</name>
</gene>
<dbReference type="Proteomes" id="UP000635726">
    <property type="component" value="Unassembled WGS sequence"/>
</dbReference>
<dbReference type="EMBL" id="BMOE01000001">
    <property type="protein sequence ID" value="GGJ62524.1"/>
    <property type="molecule type" value="Genomic_DNA"/>
</dbReference>
<dbReference type="GO" id="GO:0016787">
    <property type="term" value="F:hydrolase activity"/>
    <property type="evidence" value="ECO:0007669"/>
    <property type="project" value="UniProtKB-KW"/>
</dbReference>
<organism evidence="4 5">
    <name type="scientific">Deinococcus aquiradiocola</name>
    <dbReference type="NCBI Taxonomy" id="393059"/>
    <lineage>
        <taxon>Bacteria</taxon>
        <taxon>Thermotogati</taxon>
        <taxon>Deinococcota</taxon>
        <taxon>Deinococci</taxon>
        <taxon>Deinococcales</taxon>
        <taxon>Deinococcaceae</taxon>
        <taxon>Deinococcus</taxon>
    </lineage>
</organism>
<feature type="compositionally biased region" description="Basic and acidic residues" evidence="1">
    <location>
        <begin position="175"/>
        <end position="185"/>
    </location>
</feature>